<organism evidence="9 10">
    <name type="scientific">Haloarcula salinisoli</name>
    <dbReference type="NCBI Taxonomy" id="2487746"/>
    <lineage>
        <taxon>Archaea</taxon>
        <taxon>Methanobacteriati</taxon>
        <taxon>Methanobacteriota</taxon>
        <taxon>Stenosarchaea group</taxon>
        <taxon>Halobacteria</taxon>
        <taxon>Halobacteriales</taxon>
        <taxon>Haloarculaceae</taxon>
        <taxon>Haloarcula</taxon>
    </lineage>
</organism>
<sequence length="514" mass="52491">MIEHLPVLLVVLPIIGASVPLVASLYTDRSGWSIAVVTMLGHAALAGLLAERVWTDGVVSYAVGGFALPYGIELVVDGLSLAVVLLISAISLGVLAYARHAGPHENTFYSQLLLLVTGLTGMTVTGDVFNLYVFLEITGLAAYGLVASGREASAAVAALKYLIVGTVGASLYLLGVGYALAATGTLNMADMSGKLAAVGYDSTLVLTAFGLMVGGLSVKVALFPLHTWQPDAYANSPDSVSAFISALVSTVSAYALARLLFSVFTVDFLTAVPAARWALIVVASVSIVAGSALAVSQASVQRMLAYSSVSQFGLVIAGFAVATPIAVVGATVHLVGHAVMKGGLFAATGIIERETGATTIGGYAGMGGRTPLAASAFTVLALGMVGVPPAIGFVGKWYILVGAVEAELWPVVAVLLASTLLTLAYFARLGERLYFAEPTIREEGSIADGGEESDGLRASSEPRFDGGDGDDGEEAVSTGMLAVVVVAAVLAVALTAAVPALEQLLTETLPPLIQ</sequence>
<dbReference type="GO" id="GO:0008137">
    <property type="term" value="F:NADH dehydrogenase (ubiquinone) activity"/>
    <property type="evidence" value="ECO:0007669"/>
    <property type="project" value="InterPro"/>
</dbReference>
<evidence type="ECO:0000256" key="1">
    <source>
        <dbReference type="ARBA" id="ARBA00004651"/>
    </source>
</evidence>
<feature type="transmembrane region" description="Helical" evidence="7">
    <location>
        <begin position="78"/>
        <end position="96"/>
    </location>
</feature>
<dbReference type="InterPro" id="IPR050586">
    <property type="entry name" value="CPA3_Na-H_Antiporter_D"/>
</dbReference>
<feature type="transmembrane region" description="Helical" evidence="7">
    <location>
        <begin position="480"/>
        <end position="501"/>
    </location>
</feature>
<dbReference type="InterPro" id="IPR003918">
    <property type="entry name" value="NADH_UbQ_OxRdtase"/>
</dbReference>
<keyword evidence="3 7" id="KW-0812">Transmembrane</keyword>
<evidence type="ECO:0000256" key="6">
    <source>
        <dbReference type="SAM" id="MobiDB-lite"/>
    </source>
</evidence>
<keyword evidence="4 7" id="KW-1133">Transmembrane helix</keyword>
<evidence type="ECO:0000313" key="9">
    <source>
        <dbReference type="EMBL" id="MBX0302838.1"/>
    </source>
</evidence>
<dbReference type="PANTHER" id="PTHR42703:SF1">
    <property type="entry name" value="NA(+)_H(+) ANTIPORTER SUBUNIT D1"/>
    <property type="match status" value="1"/>
</dbReference>
<keyword evidence="5 7" id="KW-0472">Membrane</keyword>
<keyword evidence="2" id="KW-1003">Cell membrane</keyword>
<dbReference type="EMBL" id="RKLQ01000001">
    <property type="protein sequence ID" value="MBX0302838.1"/>
    <property type="molecule type" value="Genomic_DNA"/>
</dbReference>
<feature type="transmembrane region" description="Helical" evidence="7">
    <location>
        <begin position="406"/>
        <end position="427"/>
    </location>
</feature>
<dbReference type="Proteomes" id="UP000783863">
    <property type="component" value="Unassembled WGS sequence"/>
</dbReference>
<feature type="region of interest" description="Disordered" evidence="6">
    <location>
        <begin position="445"/>
        <end position="473"/>
    </location>
</feature>
<dbReference type="AlphaFoldDB" id="A0A8J7YGA1"/>
<feature type="domain" description="NADH:quinone oxidoreductase/Mrp antiporter transmembrane" evidence="8">
    <location>
        <begin position="126"/>
        <end position="422"/>
    </location>
</feature>
<dbReference type="InterPro" id="IPR001750">
    <property type="entry name" value="ND/Mrp_TM"/>
</dbReference>
<evidence type="ECO:0000313" key="10">
    <source>
        <dbReference type="Proteomes" id="UP000783863"/>
    </source>
</evidence>
<dbReference type="PANTHER" id="PTHR42703">
    <property type="entry name" value="NADH DEHYDROGENASE"/>
    <property type="match status" value="1"/>
</dbReference>
<dbReference type="Pfam" id="PF00361">
    <property type="entry name" value="Proton_antipo_M"/>
    <property type="match status" value="1"/>
</dbReference>
<feature type="transmembrane region" description="Helical" evidence="7">
    <location>
        <begin position="7"/>
        <end position="26"/>
    </location>
</feature>
<reference evidence="9" key="1">
    <citation type="submission" date="2021-06" db="EMBL/GenBank/DDBJ databases">
        <title>Halomicroarcula sp. F24A a new haloarchaeum isolated from saline soil.</title>
        <authorList>
            <person name="Duran-Viseras A."/>
            <person name="Sanchez-Porro C."/>
            <person name="Ventosa A."/>
        </authorList>
    </citation>
    <scope>NUCLEOTIDE SEQUENCE</scope>
    <source>
        <strain evidence="9">F24A</strain>
    </source>
</reference>
<feature type="transmembrane region" description="Helical" evidence="7">
    <location>
        <begin position="131"/>
        <end position="149"/>
    </location>
</feature>
<dbReference type="PRINTS" id="PR01437">
    <property type="entry name" value="NUOXDRDTASE4"/>
</dbReference>
<comment type="subcellular location">
    <subcellularLocation>
        <location evidence="1">Cell membrane</location>
        <topology evidence="1">Multi-pass membrane protein</topology>
    </subcellularLocation>
</comment>
<keyword evidence="10" id="KW-1185">Reference proteome</keyword>
<evidence type="ECO:0000259" key="8">
    <source>
        <dbReference type="Pfam" id="PF00361"/>
    </source>
</evidence>
<dbReference type="GO" id="GO:0005886">
    <property type="term" value="C:plasma membrane"/>
    <property type="evidence" value="ECO:0007669"/>
    <property type="project" value="UniProtKB-SubCell"/>
</dbReference>
<evidence type="ECO:0000256" key="5">
    <source>
        <dbReference type="ARBA" id="ARBA00023136"/>
    </source>
</evidence>
<protein>
    <submittedName>
        <fullName evidence="9">Monovalent cation/H+ antiporter subunit D family protein</fullName>
    </submittedName>
</protein>
<feature type="transmembrane region" description="Helical" evidence="7">
    <location>
        <begin position="240"/>
        <end position="257"/>
    </location>
</feature>
<feature type="transmembrane region" description="Helical" evidence="7">
    <location>
        <begin position="312"/>
        <end position="335"/>
    </location>
</feature>
<dbReference type="GO" id="GO:0042773">
    <property type="term" value="P:ATP synthesis coupled electron transport"/>
    <property type="evidence" value="ECO:0007669"/>
    <property type="project" value="InterPro"/>
</dbReference>
<feature type="transmembrane region" description="Helical" evidence="7">
    <location>
        <begin position="204"/>
        <end position="228"/>
    </location>
</feature>
<feature type="transmembrane region" description="Helical" evidence="7">
    <location>
        <begin position="161"/>
        <end position="184"/>
    </location>
</feature>
<evidence type="ECO:0000256" key="7">
    <source>
        <dbReference type="SAM" id="Phobius"/>
    </source>
</evidence>
<dbReference type="RefSeq" id="WP_220587066.1">
    <property type="nucleotide sequence ID" value="NZ_RKLQ01000001.1"/>
</dbReference>
<feature type="transmembrane region" description="Helical" evidence="7">
    <location>
        <begin position="277"/>
        <end position="300"/>
    </location>
</feature>
<accession>A0A8J7YGA1</accession>
<evidence type="ECO:0000256" key="2">
    <source>
        <dbReference type="ARBA" id="ARBA00022475"/>
    </source>
</evidence>
<comment type="caution">
    <text evidence="9">The sequence shown here is derived from an EMBL/GenBank/DDBJ whole genome shotgun (WGS) entry which is preliminary data.</text>
</comment>
<feature type="transmembrane region" description="Helical" evidence="7">
    <location>
        <begin position="32"/>
        <end position="50"/>
    </location>
</feature>
<feature type="transmembrane region" description="Helical" evidence="7">
    <location>
        <begin position="372"/>
        <end position="394"/>
    </location>
</feature>
<name>A0A8J7YGA1_9EURY</name>
<proteinExistence type="predicted"/>
<gene>
    <name evidence="9" type="ORF">EGD98_04020</name>
</gene>
<evidence type="ECO:0000256" key="4">
    <source>
        <dbReference type="ARBA" id="ARBA00022989"/>
    </source>
</evidence>
<evidence type="ECO:0000256" key="3">
    <source>
        <dbReference type="ARBA" id="ARBA00022692"/>
    </source>
</evidence>